<keyword evidence="2 7" id="KW-0408">Iron</keyword>
<gene>
    <name evidence="7 9" type="primary">hemH</name>
    <name evidence="9" type="ORF">DI551_00100</name>
</gene>
<keyword evidence="4 7" id="KW-0456">Lyase</keyword>
<comment type="pathway">
    <text evidence="7 8">Porphyrin-containing compound metabolism; protoheme biosynthesis; protoheme from protoporphyrin-IX: step 1/1.</text>
</comment>
<dbReference type="UniPathway" id="UPA00252">
    <property type="reaction ID" value="UER00325"/>
</dbReference>
<evidence type="ECO:0000313" key="10">
    <source>
        <dbReference type="Proteomes" id="UP000249417"/>
    </source>
</evidence>
<dbReference type="PROSITE" id="PS00534">
    <property type="entry name" value="FERROCHELATASE"/>
    <property type="match status" value="1"/>
</dbReference>
<dbReference type="GO" id="GO:0006783">
    <property type="term" value="P:heme biosynthetic process"/>
    <property type="evidence" value="ECO:0007669"/>
    <property type="project" value="UniProtKB-UniRule"/>
</dbReference>
<dbReference type="PANTHER" id="PTHR11108">
    <property type="entry name" value="FERROCHELATASE"/>
    <property type="match status" value="1"/>
</dbReference>
<evidence type="ECO:0000256" key="8">
    <source>
        <dbReference type="RuleBase" id="RU000607"/>
    </source>
</evidence>
<evidence type="ECO:0000256" key="1">
    <source>
        <dbReference type="ARBA" id="ARBA00007718"/>
    </source>
</evidence>
<dbReference type="GO" id="GO:0046872">
    <property type="term" value="F:metal ion binding"/>
    <property type="evidence" value="ECO:0007669"/>
    <property type="project" value="UniProtKB-KW"/>
</dbReference>
<comment type="function">
    <text evidence="7 8">Catalyzes the ferrous insertion into protoporphyrin IX.</text>
</comment>
<evidence type="ECO:0000256" key="7">
    <source>
        <dbReference type="HAMAP-Rule" id="MF_00323"/>
    </source>
</evidence>
<sequence length="351" mass="39101">MSKTAVVLFNLGGPDSKAAIKPFLFNFFTDPNIIRLPYPLRWVIAKLIARRRSKKEAGNSYGELGDKSPLLANTQEQADALESMLGNGYKVFVCMRYWHPMADEVAKEVKSYNPDKIVLLPLYPQYSTTTTKSSYQQWQKACAKNHLHKPEKLICCYPTENGFIRANAANVKEIYDKAFLETGMTPRILLSAHGLPEDIVKDGDPYQYQAEKTAEEIIRATAIENPDWQICYQSRVGPKKWLSPSTEDALKKAAADKVPVIILPHAFTQEHVETLVEIEIEYREMAEHLGVPAFYRVPTVGTYPDFIRGLADMVIASNTAPAIASNIGVSVCPSGAKDCAMKALKVSCCCC</sequence>
<evidence type="ECO:0000256" key="6">
    <source>
        <dbReference type="ARBA" id="ARBA00024536"/>
    </source>
</evidence>
<keyword evidence="3 7" id="KW-0350">Heme biosynthesis</keyword>
<dbReference type="InterPro" id="IPR033659">
    <property type="entry name" value="Ferrochelatase_N"/>
</dbReference>
<evidence type="ECO:0000313" key="9">
    <source>
        <dbReference type="EMBL" id="PZQ49089.1"/>
    </source>
</evidence>
<keyword evidence="7 8" id="KW-0963">Cytoplasm</keyword>
<dbReference type="CDD" id="cd00419">
    <property type="entry name" value="Ferrochelatase_C"/>
    <property type="match status" value="1"/>
</dbReference>
<feature type="binding site" evidence="7">
    <location>
        <position position="193"/>
    </location>
    <ligand>
        <name>Fe(2+)</name>
        <dbReference type="ChEBI" id="CHEBI:29033"/>
    </ligand>
</feature>
<comment type="caution">
    <text evidence="9">The sequence shown here is derived from an EMBL/GenBank/DDBJ whole genome shotgun (WGS) entry which is preliminary data.</text>
</comment>
<comment type="catalytic activity">
    <reaction evidence="7 8">
        <text>heme b + 2 H(+) = protoporphyrin IX + Fe(2+)</text>
        <dbReference type="Rhea" id="RHEA:22584"/>
        <dbReference type="ChEBI" id="CHEBI:15378"/>
        <dbReference type="ChEBI" id="CHEBI:29033"/>
        <dbReference type="ChEBI" id="CHEBI:57306"/>
        <dbReference type="ChEBI" id="CHEBI:60344"/>
        <dbReference type="EC" id="4.98.1.1"/>
    </reaction>
</comment>
<protein>
    <recommendedName>
        <fullName evidence="7 8">Ferrochelatase</fullName>
        <ecNumber evidence="7 8">4.98.1.1</ecNumber>
    </recommendedName>
    <alternativeName>
        <fullName evidence="7">Heme synthase</fullName>
    </alternativeName>
    <alternativeName>
        <fullName evidence="7">Protoheme ferro-lyase</fullName>
    </alternativeName>
</protein>
<proteinExistence type="inferred from homology"/>
<evidence type="ECO:0000256" key="2">
    <source>
        <dbReference type="ARBA" id="ARBA00023004"/>
    </source>
</evidence>
<dbReference type="EC" id="4.98.1.1" evidence="7 8"/>
<dbReference type="AlphaFoldDB" id="A0A2W5N9Y0"/>
<accession>A0A2W5N9Y0</accession>
<dbReference type="InterPro" id="IPR019772">
    <property type="entry name" value="Ferrochelatase_AS"/>
</dbReference>
<dbReference type="EMBL" id="QFQB01000001">
    <property type="protein sequence ID" value="PZQ49089.1"/>
    <property type="molecule type" value="Genomic_DNA"/>
</dbReference>
<comment type="subcellular location">
    <subcellularLocation>
        <location evidence="7 8">Cytoplasm</location>
    </subcellularLocation>
</comment>
<feature type="binding site" evidence="7">
    <location>
        <position position="273"/>
    </location>
    <ligand>
        <name>Fe(2+)</name>
        <dbReference type="ChEBI" id="CHEBI:29033"/>
    </ligand>
</feature>
<dbReference type="CDD" id="cd03411">
    <property type="entry name" value="Ferrochelatase_N"/>
    <property type="match status" value="1"/>
</dbReference>
<reference evidence="9 10" key="1">
    <citation type="submission" date="2017-08" db="EMBL/GenBank/DDBJ databases">
        <title>Infants hospitalized years apart are colonized by the same room-sourced microbial strains.</title>
        <authorList>
            <person name="Brooks B."/>
            <person name="Olm M.R."/>
            <person name="Firek B.A."/>
            <person name="Baker R."/>
            <person name="Thomas B.C."/>
            <person name="Morowitz M.J."/>
            <person name="Banfield J.F."/>
        </authorList>
    </citation>
    <scope>NUCLEOTIDE SEQUENCE [LARGE SCALE GENOMIC DNA]</scope>
    <source>
        <strain evidence="9">S2_005_002_R2_29</strain>
    </source>
</reference>
<dbReference type="HAMAP" id="MF_00323">
    <property type="entry name" value="Ferrochelatase"/>
    <property type="match status" value="1"/>
</dbReference>
<comment type="similarity">
    <text evidence="1 7 8">Belongs to the ferrochelatase family.</text>
</comment>
<dbReference type="PANTHER" id="PTHR11108:SF1">
    <property type="entry name" value="FERROCHELATASE, MITOCHONDRIAL"/>
    <property type="match status" value="1"/>
</dbReference>
<comment type="catalytic activity">
    <reaction evidence="6">
        <text>Fe-coproporphyrin III + 2 H(+) = coproporphyrin III + Fe(2+)</text>
        <dbReference type="Rhea" id="RHEA:49572"/>
        <dbReference type="ChEBI" id="CHEBI:15378"/>
        <dbReference type="ChEBI" id="CHEBI:29033"/>
        <dbReference type="ChEBI" id="CHEBI:68438"/>
        <dbReference type="ChEBI" id="CHEBI:131725"/>
        <dbReference type="EC" id="4.99.1.9"/>
    </reaction>
    <physiologicalReaction direction="right-to-left" evidence="6">
        <dbReference type="Rhea" id="RHEA:49574"/>
    </physiologicalReaction>
</comment>
<evidence type="ECO:0000256" key="4">
    <source>
        <dbReference type="ARBA" id="ARBA00023239"/>
    </source>
</evidence>
<dbReference type="GO" id="GO:0004325">
    <property type="term" value="F:ferrochelatase activity"/>
    <property type="evidence" value="ECO:0007669"/>
    <property type="project" value="UniProtKB-UniRule"/>
</dbReference>
<dbReference type="InterPro" id="IPR001015">
    <property type="entry name" value="Ferrochelatase"/>
</dbReference>
<organism evidence="9 10">
    <name type="scientific">Micavibrio aeruginosavorus</name>
    <dbReference type="NCBI Taxonomy" id="349221"/>
    <lineage>
        <taxon>Bacteria</taxon>
        <taxon>Pseudomonadati</taxon>
        <taxon>Bdellovibrionota</taxon>
        <taxon>Bdellovibrionia</taxon>
        <taxon>Bdellovibrionales</taxon>
        <taxon>Pseudobdellovibrionaceae</taxon>
        <taxon>Micavibrio</taxon>
    </lineage>
</organism>
<evidence type="ECO:0000256" key="3">
    <source>
        <dbReference type="ARBA" id="ARBA00023133"/>
    </source>
</evidence>
<keyword evidence="7" id="KW-0479">Metal-binding</keyword>
<dbReference type="InterPro" id="IPR033644">
    <property type="entry name" value="Ferrochelatase_C"/>
</dbReference>
<dbReference type="Proteomes" id="UP000249417">
    <property type="component" value="Unassembled WGS sequence"/>
</dbReference>
<dbReference type="Pfam" id="PF00762">
    <property type="entry name" value="Ferrochelatase"/>
    <property type="match status" value="1"/>
</dbReference>
<dbReference type="NCBIfam" id="TIGR00109">
    <property type="entry name" value="hemH"/>
    <property type="match status" value="1"/>
</dbReference>
<evidence type="ECO:0000256" key="5">
    <source>
        <dbReference type="ARBA" id="ARBA00023244"/>
    </source>
</evidence>
<keyword evidence="5 7" id="KW-0627">Porphyrin biosynthesis</keyword>
<dbReference type="Gene3D" id="3.40.50.1400">
    <property type="match status" value="2"/>
</dbReference>
<name>A0A2W5N9Y0_9BACT</name>
<dbReference type="GO" id="GO:0005737">
    <property type="term" value="C:cytoplasm"/>
    <property type="evidence" value="ECO:0007669"/>
    <property type="project" value="UniProtKB-SubCell"/>
</dbReference>
<dbReference type="SUPFAM" id="SSF53800">
    <property type="entry name" value="Chelatase"/>
    <property type="match status" value="1"/>
</dbReference>